<feature type="domain" description="Trichome birefringence-like C-terminal" evidence="9">
    <location>
        <begin position="167"/>
        <end position="455"/>
    </location>
</feature>
<dbReference type="OMA" id="QNIAYES"/>
<dbReference type="AlphaFoldDB" id="A0A061FL00"/>
<dbReference type="PANTHER" id="PTHR32285:SF157">
    <property type="entry name" value="PROTEIN TRICHOME BIREFRINGENCE-LIKE 30"/>
    <property type="match status" value="1"/>
</dbReference>
<comment type="subcellular location">
    <subcellularLocation>
        <location evidence="1">Membrane</location>
        <topology evidence="1">Single-pass membrane protein</topology>
    </subcellularLocation>
</comment>
<keyword evidence="12" id="KW-1185">Reference proteome</keyword>
<evidence type="ECO:0000256" key="3">
    <source>
        <dbReference type="ARBA" id="ARBA00022692"/>
    </source>
</evidence>
<dbReference type="InParanoid" id="A0A061FL00"/>
<evidence type="ECO:0000313" key="11">
    <source>
        <dbReference type="EMBL" id="EOY17746.1"/>
    </source>
</evidence>
<sequence>MKKVGMTQRCNYSPILTIVVFSTLFFGFFSYKEYRKMIPVPDFKHQKPFPESSNTSNVGIQETDKEHNDGKAKVETKGGIEEKFQDSNDSNLITVEEEEDDGANKRIVFPLEECDIFKGEWVFDNGTHPLYKEEECEFLTEMGTCQKNGRPDSLYQKWRWQPRDCSLPKFDAKLLLGKLQGKRLMFVGDSIHFSQMLSLVCMVQSVIPPEKKSFSYGRYTTVFKMEEYNATMEFYWAPFLVESNVDPPTRRDGTVDPVIKLESISKHGDNWKNVDYLIFNTYIWWRYPTMKVLRGSFDDGVTDYVEINQNIAYESVLRSWGKWLEENVDSNHTSVFFSSPAPSHIKSSAWNNTSGIKCSNETTPILNISTSLDVGTNRWLFAIAVNVSRSLEIPVHFLDITTLSEYRKDAHTSIYAAPGGKLLTQEQKSDPATYADCVHWCLPGLPDTWNELLYTLIISQT</sequence>
<feature type="domain" description="Trichome birefringence-like N-terminal" evidence="10">
    <location>
        <begin position="112"/>
        <end position="166"/>
    </location>
</feature>
<gene>
    <name evidence="11" type="ORF">TCM_042483</name>
</gene>
<name>A0A061FL00_THECC</name>
<evidence type="ECO:0000256" key="7">
    <source>
        <dbReference type="SAM" id="MobiDB-lite"/>
    </source>
</evidence>
<evidence type="ECO:0000313" key="12">
    <source>
        <dbReference type="Proteomes" id="UP000026915"/>
    </source>
</evidence>
<dbReference type="STRING" id="3641.A0A061FL00"/>
<proteinExistence type="inferred from homology"/>
<dbReference type="EMBL" id="CM001888">
    <property type="protein sequence ID" value="EOY17746.1"/>
    <property type="molecule type" value="Genomic_DNA"/>
</dbReference>
<feature type="transmembrane region" description="Helical" evidence="8">
    <location>
        <begin position="12"/>
        <end position="31"/>
    </location>
</feature>
<reference evidence="11 12" key="1">
    <citation type="journal article" date="2013" name="Genome Biol.">
        <title>The genome sequence of the most widely cultivated cacao type and its use to identify candidate genes regulating pod color.</title>
        <authorList>
            <person name="Motamayor J.C."/>
            <person name="Mockaitis K."/>
            <person name="Schmutz J."/>
            <person name="Haiminen N."/>
            <person name="Iii D.L."/>
            <person name="Cornejo O."/>
            <person name="Findley S.D."/>
            <person name="Zheng P."/>
            <person name="Utro F."/>
            <person name="Royaert S."/>
            <person name="Saski C."/>
            <person name="Jenkins J."/>
            <person name="Podicheti R."/>
            <person name="Zhao M."/>
            <person name="Scheffler B.E."/>
            <person name="Stack J.C."/>
            <person name="Feltus F.A."/>
            <person name="Mustiga G.M."/>
            <person name="Amores F."/>
            <person name="Phillips W."/>
            <person name="Marelli J.P."/>
            <person name="May G.D."/>
            <person name="Shapiro H."/>
            <person name="Ma J."/>
            <person name="Bustamante C.D."/>
            <person name="Schnell R.J."/>
            <person name="Main D."/>
            <person name="Gilbert D."/>
            <person name="Parida L."/>
            <person name="Kuhn D.N."/>
        </authorList>
    </citation>
    <scope>NUCLEOTIDE SEQUENCE [LARGE SCALE GENOMIC DNA]</scope>
    <source>
        <strain evidence="12">cv. Matina 1-6</strain>
    </source>
</reference>
<evidence type="ECO:0000256" key="6">
    <source>
        <dbReference type="ARBA" id="ARBA00023136"/>
    </source>
</evidence>
<evidence type="ECO:0000259" key="10">
    <source>
        <dbReference type="Pfam" id="PF14416"/>
    </source>
</evidence>
<dbReference type="InterPro" id="IPR025846">
    <property type="entry name" value="TBL_N"/>
</dbReference>
<dbReference type="Proteomes" id="UP000026915">
    <property type="component" value="Chromosome 10"/>
</dbReference>
<feature type="region of interest" description="Disordered" evidence="7">
    <location>
        <begin position="46"/>
        <end position="81"/>
    </location>
</feature>
<comment type="similarity">
    <text evidence="2">Belongs to the PC-esterase family. TBL subfamily.</text>
</comment>
<dbReference type="InterPro" id="IPR026057">
    <property type="entry name" value="TBL_C"/>
</dbReference>
<evidence type="ECO:0000256" key="8">
    <source>
        <dbReference type="SAM" id="Phobius"/>
    </source>
</evidence>
<keyword evidence="4" id="KW-0735">Signal-anchor</keyword>
<dbReference type="GO" id="GO:0005794">
    <property type="term" value="C:Golgi apparatus"/>
    <property type="evidence" value="ECO:0000318"/>
    <property type="project" value="GO_Central"/>
</dbReference>
<dbReference type="GO" id="GO:0016020">
    <property type="term" value="C:membrane"/>
    <property type="evidence" value="ECO:0007669"/>
    <property type="project" value="UniProtKB-SubCell"/>
</dbReference>
<feature type="compositionally biased region" description="Basic and acidic residues" evidence="7">
    <location>
        <begin position="62"/>
        <end position="81"/>
    </location>
</feature>
<dbReference type="Gramene" id="EOY17746">
    <property type="protein sequence ID" value="EOY17746"/>
    <property type="gene ID" value="TCM_042483"/>
</dbReference>
<evidence type="ECO:0000256" key="1">
    <source>
        <dbReference type="ARBA" id="ARBA00004167"/>
    </source>
</evidence>
<keyword evidence="6 8" id="KW-0472">Membrane</keyword>
<evidence type="ECO:0000256" key="2">
    <source>
        <dbReference type="ARBA" id="ARBA00007727"/>
    </source>
</evidence>
<dbReference type="HOGENOM" id="CLU_020953_3_1_1"/>
<dbReference type="eggNOG" id="ENOG502QUBK">
    <property type="taxonomic scope" value="Eukaryota"/>
</dbReference>
<keyword evidence="3 8" id="KW-0812">Transmembrane</keyword>
<dbReference type="Pfam" id="PF13839">
    <property type="entry name" value="PC-Esterase"/>
    <property type="match status" value="1"/>
</dbReference>
<feature type="compositionally biased region" description="Polar residues" evidence="7">
    <location>
        <begin position="51"/>
        <end position="60"/>
    </location>
</feature>
<dbReference type="PANTHER" id="PTHR32285">
    <property type="entry name" value="PROTEIN TRICHOME BIREFRINGENCE-LIKE 9-RELATED"/>
    <property type="match status" value="1"/>
</dbReference>
<organism evidence="11 12">
    <name type="scientific">Theobroma cacao</name>
    <name type="common">Cacao</name>
    <name type="synonym">Cocoa</name>
    <dbReference type="NCBI Taxonomy" id="3641"/>
    <lineage>
        <taxon>Eukaryota</taxon>
        <taxon>Viridiplantae</taxon>
        <taxon>Streptophyta</taxon>
        <taxon>Embryophyta</taxon>
        <taxon>Tracheophyta</taxon>
        <taxon>Spermatophyta</taxon>
        <taxon>Magnoliopsida</taxon>
        <taxon>eudicotyledons</taxon>
        <taxon>Gunneridae</taxon>
        <taxon>Pentapetalae</taxon>
        <taxon>rosids</taxon>
        <taxon>malvids</taxon>
        <taxon>Malvales</taxon>
        <taxon>Malvaceae</taxon>
        <taxon>Byttnerioideae</taxon>
        <taxon>Theobroma</taxon>
    </lineage>
</organism>
<dbReference type="InterPro" id="IPR029962">
    <property type="entry name" value="TBL"/>
</dbReference>
<evidence type="ECO:0000259" key="9">
    <source>
        <dbReference type="Pfam" id="PF13839"/>
    </source>
</evidence>
<keyword evidence="5 8" id="KW-1133">Transmembrane helix</keyword>
<dbReference type="Pfam" id="PF14416">
    <property type="entry name" value="PMR5N"/>
    <property type="match status" value="1"/>
</dbReference>
<evidence type="ECO:0000256" key="4">
    <source>
        <dbReference type="ARBA" id="ARBA00022968"/>
    </source>
</evidence>
<evidence type="ECO:0000256" key="5">
    <source>
        <dbReference type="ARBA" id="ARBA00022989"/>
    </source>
</evidence>
<accession>A0A061FL00</accession>
<dbReference type="GO" id="GO:0016413">
    <property type="term" value="F:O-acetyltransferase activity"/>
    <property type="evidence" value="ECO:0000318"/>
    <property type="project" value="GO_Central"/>
</dbReference>
<protein>
    <submittedName>
        <fullName evidence="11">Uncharacterized protein</fullName>
    </submittedName>
</protein>